<sequence length="74" mass="8090">MRNCLCSVCMPRELSLRRPHDRDPVGEGRSESGAGGMRHSSVNLNCRAGEDPQAGVETSASLVKTRRHTAVRQD</sequence>
<dbReference type="AlphaFoldDB" id="A0A5E7ZI65"/>
<reference evidence="2 3" key="1">
    <citation type="submission" date="2019-09" db="EMBL/GenBank/DDBJ databases">
        <authorList>
            <person name="Dittami M. S."/>
        </authorList>
    </citation>
    <scope>NUCLEOTIDE SEQUENCE [LARGE SCALE GENOMIC DNA]</scope>
    <source>
        <strain evidence="2">SPHINGO391</strain>
    </source>
</reference>
<dbReference type="Proteomes" id="UP000326857">
    <property type="component" value="Unassembled WGS sequence"/>
</dbReference>
<accession>A0A5E7ZI65</accession>
<feature type="compositionally biased region" description="Basic and acidic residues" evidence="1">
    <location>
        <begin position="16"/>
        <end position="30"/>
    </location>
</feature>
<dbReference type="EMBL" id="CABVLI010000041">
    <property type="protein sequence ID" value="VVT18741.1"/>
    <property type="molecule type" value="Genomic_DNA"/>
</dbReference>
<evidence type="ECO:0000313" key="2">
    <source>
        <dbReference type="EMBL" id="VVT18741.1"/>
    </source>
</evidence>
<evidence type="ECO:0000256" key="1">
    <source>
        <dbReference type="SAM" id="MobiDB-lite"/>
    </source>
</evidence>
<organism evidence="2 3">
    <name type="scientific">Sphingomonas aurantiaca</name>
    <dbReference type="NCBI Taxonomy" id="185949"/>
    <lineage>
        <taxon>Bacteria</taxon>
        <taxon>Pseudomonadati</taxon>
        <taxon>Pseudomonadota</taxon>
        <taxon>Alphaproteobacteria</taxon>
        <taxon>Sphingomonadales</taxon>
        <taxon>Sphingomonadaceae</taxon>
        <taxon>Sphingomonas</taxon>
    </lineage>
</organism>
<evidence type="ECO:0000313" key="3">
    <source>
        <dbReference type="Proteomes" id="UP000326857"/>
    </source>
</evidence>
<feature type="region of interest" description="Disordered" evidence="1">
    <location>
        <begin position="16"/>
        <end position="74"/>
    </location>
</feature>
<protein>
    <submittedName>
        <fullName evidence="2">Uncharacterized protein</fullName>
    </submittedName>
</protein>
<proteinExistence type="predicted"/>
<feature type="compositionally biased region" description="Basic residues" evidence="1">
    <location>
        <begin position="64"/>
        <end position="74"/>
    </location>
</feature>
<name>A0A5E7ZI65_9SPHN</name>
<gene>
    <name evidence="2" type="ORF">SPHINGO391_460028</name>
</gene>